<accession>A0AAV6U2U8</accession>
<protein>
    <submittedName>
        <fullName evidence="1">Uncharacterized protein</fullName>
    </submittedName>
</protein>
<keyword evidence="2" id="KW-1185">Reference proteome</keyword>
<dbReference type="Proteomes" id="UP000827092">
    <property type="component" value="Unassembled WGS sequence"/>
</dbReference>
<evidence type="ECO:0000313" key="1">
    <source>
        <dbReference type="EMBL" id="KAG8178360.1"/>
    </source>
</evidence>
<sequence>MFVAAMARNSVPLGELSELARNASKRAGCPGYANIDPARYSCGIITLARLERSLVRLHLPRGASHV</sequence>
<name>A0AAV6U2U8_9ARAC</name>
<gene>
    <name evidence="1" type="ORF">JTE90_027229</name>
</gene>
<comment type="caution">
    <text evidence="1">The sequence shown here is derived from an EMBL/GenBank/DDBJ whole genome shotgun (WGS) entry which is preliminary data.</text>
</comment>
<reference evidence="1 2" key="1">
    <citation type="journal article" date="2022" name="Nat. Ecol. Evol.">
        <title>A masculinizing supergene underlies an exaggerated male reproductive morph in a spider.</title>
        <authorList>
            <person name="Hendrickx F."/>
            <person name="De Corte Z."/>
            <person name="Sonet G."/>
            <person name="Van Belleghem S.M."/>
            <person name="Kostlbacher S."/>
            <person name="Vangestel C."/>
        </authorList>
    </citation>
    <scope>NUCLEOTIDE SEQUENCE [LARGE SCALE GENOMIC DNA]</scope>
    <source>
        <strain evidence="1">W744_W776</strain>
    </source>
</reference>
<proteinExistence type="predicted"/>
<dbReference type="EMBL" id="JAFNEN010000701">
    <property type="protein sequence ID" value="KAG8178360.1"/>
    <property type="molecule type" value="Genomic_DNA"/>
</dbReference>
<organism evidence="1 2">
    <name type="scientific">Oedothorax gibbosus</name>
    <dbReference type="NCBI Taxonomy" id="931172"/>
    <lineage>
        <taxon>Eukaryota</taxon>
        <taxon>Metazoa</taxon>
        <taxon>Ecdysozoa</taxon>
        <taxon>Arthropoda</taxon>
        <taxon>Chelicerata</taxon>
        <taxon>Arachnida</taxon>
        <taxon>Araneae</taxon>
        <taxon>Araneomorphae</taxon>
        <taxon>Entelegynae</taxon>
        <taxon>Araneoidea</taxon>
        <taxon>Linyphiidae</taxon>
        <taxon>Erigoninae</taxon>
        <taxon>Oedothorax</taxon>
    </lineage>
</organism>
<dbReference type="AlphaFoldDB" id="A0AAV6U2U8"/>
<evidence type="ECO:0000313" key="2">
    <source>
        <dbReference type="Proteomes" id="UP000827092"/>
    </source>
</evidence>